<dbReference type="CDD" id="cd21455">
    <property type="entry name" value="DLC-like_DYNLT1_DYNLT3"/>
    <property type="match status" value="1"/>
</dbReference>
<keyword evidence="2" id="KW-1185">Reference proteome</keyword>
<dbReference type="Proteomes" id="UP000274822">
    <property type="component" value="Unassembled WGS sequence"/>
</dbReference>
<protein>
    <submittedName>
        <fullName evidence="1">Tctex-1 family-domain-containing protein</fullName>
    </submittedName>
</protein>
<dbReference type="PANTHER" id="PTHR21255">
    <property type="entry name" value="T-COMPLEX-ASSOCIATED-TESTIS-EXPRESSED 1/ DYNEIN LIGHT CHAIN"/>
    <property type="match status" value="1"/>
</dbReference>
<comment type="caution">
    <text evidence="1">The sequence shown here is derived from an EMBL/GenBank/DDBJ whole genome shotgun (WGS) entry which is preliminary data.</text>
</comment>
<dbReference type="Pfam" id="PF03645">
    <property type="entry name" value="Tctex-1"/>
    <property type="match status" value="1"/>
</dbReference>
<dbReference type="Gene3D" id="3.30.1140.40">
    <property type="entry name" value="Tctex-1"/>
    <property type="match status" value="1"/>
</dbReference>
<dbReference type="GO" id="GO:0005868">
    <property type="term" value="C:cytoplasmic dynein complex"/>
    <property type="evidence" value="ECO:0007669"/>
    <property type="project" value="TreeGrafter"/>
</dbReference>
<reference evidence="1 2" key="1">
    <citation type="journal article" date="2018" name="New Phytol.">
        <title>Phylogenomics of Endogonaceae and evolution of mycorrhizas within Mucoromycota.</title>
        <authorList>
            <person name="Chang Y."/>
            <person name="Desiro A."/>
            <person name="Na H."/>
            <person name="Sandor L."/>
            <person name="Lipzen A."/>
            <person name="Clum A."/>
            <person name="Barry K."/>
            <person name="Grigoriev I.V."/>
            <person name="Martin F.M."/>
            <person name="Stajich J.E."/>
            <person name="Smith M.E."/>
            <person name="Bonito G."/>
            <person name="Spatafora J.W."/>
        </authorList>
    </citation>
    <scope>NUCLEOTIDE SEQUENCE [LARGE SCALE GENOMIC DNA]</scope>
    <source>
        <strain evidence="1 2">AD002</strain>
    </source>
</reference>
<dbReference type="GO" id="GO:0045505">
    <property type="term" value="F:dynein intermediate chain binding"/>
    <property type="evidence" value="ECO:0007669"/>
    <property type="project" value="TreeGrafter"/>
</dbReference>
<organism evidence="1 2">
    <name type="scientific">Jimgerdemannia flammicorona</name>
    <dbReference type="NCBI Taxonomy" id="994334"/>
    <lineage>
        <taxon>Eukaryota</taxon>
        <taxon>Fungi</taxon>
        <taxon>Fungi incertae sedis</taxon>
        <taxon>Mucoromycota</taxon>
        <taxon>Mucoromycotina</taxon>
        <taxon>Endogonomycetes</taxon>
        <taxon>Endogonales</taxon>
        <taxon>Endogonaceae</taxon>
        <taxon>Jimgerdemannia</taxon>
    </lineage>
</organism>
<accession>A0A433QPR5</accession>
<evidence type="ECO:0000313" key="1">
    <source>
        <dbReference type="EMBL" id="RUS31783.1"/>
    </source>
</evidence>
<feature type="non-terminal residue" evidence="1">
    <location>
        <position position="1"/>
    </location>
</feature>
<name>A0A433QPR5_9FUNG</name>
<dbReference type="AlphaFoldDB" id="A0A433QPR5"/>
<proteinExistence type="predicted"/>
<dbReference type="InterPro" id="IPR005334">
    <property type="entry name" value="Tctex-1-like"/>
</dbReference>
<dbReference type="PANTHER" id="PTHR21255:SF4">
    <property type="entry name" value="DYNEIN LIGHT CHAIN TCTEX-TYPE"/>
    <property type="match status" value="1"/>
</dbReference>
<dbReference type="GO" id="GO:0005737">
    <property type="term" value="C:cytoplasm"/>
    <property type="evidence" value="ECO:0007669"/>
    <property type="project" value="TreeGrafter"/>
</dbReference>
<dbReference type="InterPro" id="IPR038586">
    <property type="entry name" value="Tctex-1-like_sf"/>
</dbReference>
<evidence type="ECO:0000313" key="2">
    <source>
        <dbReference type="Proteomes" id="UP000274822"/>
    </source>
</evidence>
<dbReference type="GO" id="GO:0007018">
    <property type="term" value="P:microtubule-based movement"/>
    <property type="evidence" value="ECO:0007669"/>
    <property type="project" value="TreeGrafter"/>
</dbReference>
<sequence length="251" mass="28579">APLARVCSAAPIQPTQTYFAHTTPHHTTPFLKHIHNMNDVETDMTTELSYTKENSRVFNVEEVTNIIKETVESVLGDSPWQYAKVPEWTDNITGNVLKRLDKDKGFKYIVTCVFVQKNRTGFYAKSQVFWDETTDGIFTFHGLGWLDGVGMTTTLTYHNVIGHQKKTLIYATGYGKTQTMSDWDRSMLFLPIPKEIKNVMQCTHPIILTIGFLFFSFPHLHSPLPHPPGTTSYRHETKSMYTIISVFGLAV</sequence>
<dbReference type="EMBL" id="RBNJ01002599">
    <property type="protein sequence ID" value="RUS31783.1"/>
    <property type="molecule type" value="Genomic_DNA"/>
</dbReference>
<gene>
    <name evidence="1" type="ORF">BC938DRAFT_477058</name>
</gene>